<dbReference type="Gene3D" id="3.40.50.11820">
    <property type="match status" value="1"/>
</dbReference>
<keyword evidence="9" id="KW-1185">Reference proteome</keyword>
<dbReference type="GO" id="GO:0047355">
    <property type="term" value="F:CDP-glycerol glycerophosphotransferase activity"/>
    <property type="evidence" value="ECO:0007669"/>
    <property type="project" value="InterPro"/>
</dbReference>
<feature type="transmembrane region" description="Helical" evidence="7">
    <location>
        <begin position="12"/>
        <end position="32"/>
    </location>
</feature>
<dbReference type="GO" id="GO:0019350">
    <property type="term" value="P:teichoic acid biosynthetic process"/>
    <property type="evidence" value="ECO:0007669"/>
    <property type="project" value="UniProtKB-KW"/>
</dbReference>
<comment type="caution">
    <text evidence="8">The sequence shown here is derived from an EMBL/GenBank/DDBJ whole genome shotgun (WGS) entry which is preliminary data.</text>
</comment>
<evidence type="ECO:0000256" key="6">
    <source>
        <dbReference type="ARBA" id="ARBA00023136"/>
    </source>
</evidence>
<evidence type="ECO:0000256" key="3">
    <source>
        <dbReference type="ARBA" id="ARBA00022475"/>
    </source>
</evidence>
<proteinExistence type="inferred from homology"/>
<comment type="subcellular location">
    <subcellularLocation>
        <location evidence="1">Cell membrane</location>
        <topology evidence="1">Peripheral membrane protein</topology>
    </subcellularLocation>
</comment>
<dbReference type="InterPro" id="IPR051612">
    <property type="entry name" value="Teichoic_Acid_Biosynth"/>
</dbReference>
<gene>
    <name evidence="8" type="ORF">LFYK43_10060</name>
</gene>
<sequence length="413" mass="49060">MQIRAKDRYDSWIYNAKELLACIIAPFVYWYYKDTKLIYEKFSNYARDNAFYYFANVQERHPDRKLFYIITKDSPDLANLLPYRKQVVYFMSIKHLLLVLVSKYFIASEAKGHAYAWRHNQSIVRYALNRKPFVFLQHGVLGLKQVDNTFFASNRLNHADLFITSSEIEKNIVTDYLGYSPQNIAVTGLARWDNPEKILRGKKIFVMPTWRTQLELLSDDEFLKSAFYQAYSELLHSERIKRILHDSGYSLHFMMHPKFVRFEKYFQTDDQNIRVIHQSEIPLDKELKSSQLVITDYSSIMWDALYYSIPTVLFQFDQAEYLETQGSYLDFHEDLAGIIVQDPMSLVQKIENFVQHPETGALDAYQKKYFSFVDQNNSDRITQAISKWEKGFNFVPFYKRRLKKSETSQRKII</sequence>
<dbReference type="SUPFAM" id="SSF53756">
    <property type="entry name" value="UDP-Glycosyltransferase/glycogen phosphorylase"/>
    <property type="match status" value="1"/>
</dbReference>
<reference evidence="8 9" key="1">
    <citation type="journal article" date="2019" name="Int. J. Syst. Evol. Microbiol.">
        <title>Lactobacillus salitolerans sp. nov., a novel lactic acid bacterium isolated from spent mushroom substrates.</title>
        <authorList>
            <person name="Tohno M."/>
            <person name="Tanizawa Y."/>
            <person name="Kojima Y."/>
            <person name="Sakamoto M."/>
            <person name="Nakamura Y."/>
            <person name="Ohkuma M."/>
            <person name="Kobayashi H."/>
        </authorList>
    </citation>
    <scope>NUCLEOTIDE SEQUENCE [LARGE SCALE GENOMIC DNA]</scope>
    <source>
        <strain evidence="8 9">YK43</strain>
    </source>
</reference>
<dbReference type="Gene3D" id="3.40.50.12580">
    <property type="match status" value="1"/>
</dbReference>
<comment type="similarity">
    <text evidence="2">Belongs to the CDP-glycerol glycerophosphotransferase family.</text>
</comment>
<evidence type="ECO:0000313" key="9">
    <source>
        <dbReference type="Proteomes" id="UP000286848"/>
    </source>
</evidence>
<evidence type="ECO:0000313" key="8">
    <source>
        <dbReference type="EMBL" id="GBG94547.1"/>
    </source>
</evidence>
<dbReference type="GO" id="GO:0005886">
    <property type="term" value="C:plasma membrane"/>
    <property type="evidence" value="ECO:0007669"/>
    <property type="project" value="UniProtKB-SubCell"/>
</dbReference>
<dbReference type="InterPro" id="IPR007554">
    <property type="entry name" value="Glycerophosphate_synth"/>
</dbReference>
<accession>A0A401ISR9</accession>
<dbReference type="EMBL" id="BFFP01000013">
    <property type="protein sequence ID" value="GBG94547.1"/>
    <property type="molecule type" value="Genomic_DNA"/>
</dbReference>
<protein>
    <recommendedName>
        <fullName evidence="10">CDP-glycerol glycerophosphotransferase</fullName>
    </recommendedName>
</protein>
<evidence type="ECO:0000256" key="1">
    <source>
        <dbReference type="ARBA" id="ARBA00004202"/>
    </source>
</evidence>
<keyword evidence="7" id="KW-0812">Transmembrane</keyword>
<keyword evidence="7" id="KW-1133">Transmembrane helix</keyword>
<evidence type="ECO:0000256" key="4">
    <source>
        <dbReference type="ARBA" id="ARBA00022679"/>
    </source>
</evidence>
<keyword evidence="3" id="KW-1003">Cell membrane</keyword>
<dbReference type="PANTHER" id="PTHR37316">
    <property type="entry name" value="TEICHOIC ACID GLYCEROL-PHOSPHATE PRIMASE"/>
    <property type="match status" value="1"/>
</dbReference>
<dbReference type="InterPro" id="IPR043149">
    <property type="entry name" value="TagF_N"/>
</dbReference>
<organism evidence="8 9">
    <name type="scientific">Ligilactobacillus salitolerans</name>
    <dbReference type="NCBI Taxonomy" id="1808352"/>
    <lineage>
        <taxon>Bacteria</taxon>
        <taxon>Bacillati</taxon>
        <taxon>Bacillota</taxon>
        <taxon>Bacilli</taxon>
        <taxon>Lactobacillales</taxon>
        <taxon>Lactobacillaceae</taxon>
        <taxon>Ligilactobacillus</taxon>
    </lineage>
</organism>
<evidence type="ECO:0000256" key="7">
    <source>
        <dbReference type="SAM" id="Phobius"/>
    </source>
</evidence>
<keyword evidence="4" id="KW-0808">Transferase</keyword>
<evidence type="ECO:0008006" key="10">
    <source>
        <dbReference type="Google" id="ProtNLM"/>
    </source>
</evidence>
<keyword evidence="6 7" id="KW-0472">Membrane</keyword>
<keyword evidence="5" id="KW-0777">Teichoic acid biosynthesis</keyword>
<name>A0A401ISR9_9LACO</name>
<dbReference type="InterPro" id="IPR043148">
    <property type="entry name" value="TagF_C"/>
</dbReference>
<dbReference type="AlphaFoldDB" id="A0A401ISR9"/>
<evidence type="ECO:0000256" key="2">
    <source>
        <dbReference type="ARBA" id="ARBA00010488"/>
    </source>
</evidence>
<dbReference type="Proteomes" id="UP000286848">
    <property type="component" value="Unassembled WGS sequence"/>
</dbReference>
<dbReference type="PANTHER" id="PTHR37316:SF3">
    <property type="entry name" value="TEICHOIC ACID GLYCEROL-PHOSPHATE TRANSFERASE"/>
    <property type="match status" value="1"/>
</dbReference>
<dbReference type="Pfam" id="PF04464">
    <property type="entry name" value="Glyphos_transf"/>
    <property type="match status" value="1"/>
</dbReference>
<evidence type="ECO:0000256" key="5">
    <source>
        <dbReference type="ARBA" id="ARBA00022944"/>
    </source>
</evidence>